<protein>
    <submittedName>
        <fullName evidence="1">Uncharacterized protein</fullName>
    </submittedName>
</protein>
<proteinExistence type="predicted"/>
<dbReference type="Gramene" id="OIT03984">
    <property type="protein sequence ID" value="OIT03984"/>
    <property type="gene ID" value="A4A49_17038"/>
</dbReference>
<dbReference type="AlphaFoldDB" id="A0A1J6ITU6"/>
<dbReference type="Proteomes" id="UP000187609">
    <property type="component" value="Unassembled WGS sequence"/>
</dbReference>
<reference evidence="1" key="1">
    <citation type="submission" date="2016-11" db="EMBL/GenBank/DDBJ databases">
        <title>The genome of Nicotiana attenuata.</title>
        <authorList>
            <person name="Xu S."/>
            <person name="Brockmoeller T."/>
            <person name="Gaquerel E."/>
            <person name="Navarro A."/>
            <person name="Kuhl H."/>
            <person name="Gase K."/>
            <person name="Ling Z."/>
            <person name="Zhou W."/>
            <person name="Kreitzer C."/>
            <person name="Stanke M."/>
            <person name="Tang H."/>
            <person name="Lyons E."/>
            <person name="Pandey P."/>
            <person name="Pandey S.P."/>
            <person name="Timmermann B."/>
            <person name="Baldwin I.T."/>
        </authorList>
    </citation>
    <scope>NUCLEOTIDE SEQUENCE [LARGE SCALE GENOMIC DNA]</scope>
    <source>
        <strain evidence="1">UT</strain>
    </source>
</reference>
<evidence type="ECO:0000313" key="1">
    <source>
        <dbReference type="EMBL" id="OIT03984.1"/>
    </source>
</evidence>
<organism evidence="1 2">
    <name type="scientific">Nicotiana attenuata</name>
    <name type="common">Coyote tobacco</name>
    <dbReference type="NCBI Taxonomy" id="49451"/>
    <lineage>
        <taxon>Eukaryota</taxon>
        <taxon>Viridiplantae</taxon>
        <taxon>Streptophyta</taxon>
        <taxon>Embryophyta</taxon>
        <taxon>Tracheophyta</taxon>
        <taxon>Spermatophyta</taxon>
        <taxon>Magnoliopsida</taxon>
        <taxon>eudicotyledons</taxon>
        <taxon>Gunneridae</taxon>
        <taxon>Pentapetalae</taxon>
        <taxon>asterids</taxon>
        <taxon>lamiids</taxon>
        <taxon>Solanales</taxon>
        <taxon>Solanaceae</taxon>
        <taxon>Nicotianoideae</taxon>
        <taxon>Nicotianeae</taxon>
        <taxon>Nicotiana</taxon>
    </lineage>
</organism>
<name>A0A1J6ITU6_NICAT</name>
<dbReference type="EMBL" id="MJEQ01037186">
    <property type="protein sequence ID" value="OIT03984.1"/>
    <property type="molecule type" value="Genomic_DNA"/>
</dbReference>
<accession>A0A1J6ITU6</accession>
<evidence type="ECO:0000313" key="2">
    <source>
        <dbReference type="Proteomes" id="UP000187609"/>
    </source>
</evidence>
<gene>
    <name evidence="1" type="ORF">A4A49_17038</name>
</gene>
<keyword evidence="2" id="KW-1185">Reference proteome</keyword>
<dbReference type="OMA" id="ERYMEID"/>
<comment type="caution">
    <text evidence="1">The sequence shown here is derived from an EMBL/GenBank/DDBJ whole genome shotgun (WGS) entry which is preliminary data.</text>
</comment>
<sequence>MAAGAGRALLGAPTTQIRKQLAAGRVLLGAPRTQMRYVAGDRRYIVIEVSRLLDSELGVTASNFLPARETIFILRVNFSTSCLSFASNFKSHTLMSCLWSLHAVQAFYNGIIFGGLPYLFWAHWQMWKIDQSSNEVFTERYMEIDKKMKELSQ</sequence>